<dbReference type="InterPro" id="IPR018200">
    <property type="entry name" value="USP_CS"/>
</dbReference>
<dbReference type="PANTHER" id="PTHR43982">
    <property type="entry name" value="UBIQUITIN CARBOXYL-TERMINAL HYDROLASE"/>
    <property type="match status" value="1"/>
</dbReference>
<dbReference type="GO" id="GO:0016579">
    <property type="term" value="P:protein deubiquitination"/>
    <property type="evidence" value="ECO:0007669"/>
    <property type="project" value="InterPro"/>
</dbReference>
<sequence length="937" mass="108608">NAQEEEREFNSAEENSARMKRKRCEAQSEMCSPADWIRQDDWPVGIRNVGNTCWFSAVIQSLFHLPVFRRLVLNYHLSEQLLERCKSHSDKRNIAFMQELRCLFALMVGSTRRFVDPSAAVELLRDAFRTSEAQQDVSEFTHKLLDWLEDAFQLAASGNNEEDKQKNPMVQLFYGTFVTERRHEGKTLCNIEQFGQYPLQVNGFNNLDECLEGAMVEREIESLHSDHTVPSGRERWFKKLPPVLTFELSRFEFNTQLGRPEKIHKKLEFPQIIYMDRYLHKNIEQTHERRGEVKKLKEQLAILQQKFECYKNYGSGPAKYPLADMLQFVLEFATTKPTSVSPAEDLRPMLFRLVVEQHQPRSFSSVSSCQRTPIYKPFTQCRYPIDCPPHPAPHSITEEELHFVKTCLQRWRTEIQCFIQLHAVLVHEGQASAGHYWAYIYDHANQRWMKYNDITITESTWEELERDSFGGMTNASAYCLMYIDDRLPHLITVLHGMDTLPPVLRRYVQEDNRWFQQELSEWEEQFCQTAAPQGESTVSAEPPPPNPQDTQQPAQSDFHVEPDVTEVTVPDPEVPEYHDTSRETQEAEQEQEVPAQQRPAENEISEVEIPNVGRIMVRADADGYNEEMMLTPAMQGVILAIAKARQTFDKEGPEAGLIKAFHEEYCRLYELSQEEATPQEDARLQHALVYFFQNKAPKRVIERTLLEQFTDRNLSFDERAISIMREARAKLRLIKPEDMDMDEYLQWHEDYRMFKTVFVYLLTGLEHYQHGKMRESLTYLAHAYETNATLLKNGEKRGVDSSLIAVYRRKCLTVLNESASQLFCSGDDCKVEEGISIMDEAVIPCLHLMSRDPTLTQEDRDAMESIRSHWCCCLGRDMNDSLQVKLGEFLPRVLDCSAETVVLKDPPKVHVSLAHDLCSRLAAVMESIHNTSVVTVK</sequence>
<feature type="compositionally biased region" description="Basic and acidic residues" evidence="7">
    <location>
        <begin position="575"/>
        <end position="585"/>
    </location>
</feature>
<evidence type="ECO:0000256" key="3">
    <source>
        <dbReference type="ARBA" id="ARBA00022670"/>
    </source>
</evidence>
<feature type="compositionally biased region" description="Polar residues" evidence="7">
    <location>
        <begin position="529"/>
        <end position="539"/>
    </location>
</feature>
<evidence type="ECO:0000256" key="1">
    <source>
        <dbReference type="ARBA" id="ARBA00000707"/>
    </source>
</evidence>
<dbReference type="Proteomes" id="UP000472271">
    <property type="component" value="Chromosome 14"/>
</dbReference>
<dbReference type="PROSITE" id="PS50235">
    <property type="entry name" value="USP_3"/>
    <property type="match status" value="1"/>
</dbReference>
<keyword evidence="10" id="KW-1185">Reference proteome</keyword>
<dbReference type="GO" id="GO:0043161">
    <property type="term" value="P:proteasome-mediated ubiquitin-dependent protein catabolic process"/>
    <property type="evidence" value="ECO:0007669"/>
    <property type="project" value="InterPro"/>
</dbReference>
<evidence type="ECO:0000313" key="10">
    <source>
        <dbReference type="Proteomes" id="UP000472271"/>
    </source>
</evidence>
<evidence type="ECO:0000256" key="2">
    <source>
        <dbReference type="ARBA" id="ARBA00012759"/>
    </source>
</evidence>
<dbReference type="GO" id="GO:0061136">
    <property type="term" value="P:regulation of proteasomal protein catabolic process"/>
    <property type="evidence" value="ECO:0007669"/>
    <property type="project" value="TreeGrafter"/>
</dbReference>
<dbReference type="EC" id="3.4.19.12" evidence="2"/>
<dbReference type="GO" id="GO:0070628">
    <property type="term" value="F:proteasome binding"/>
    <property type="evidence" value="ECO:0007669"/>
    <property type="project" value="TreeGrafter"/>
</dbReference>
<dbReference type="Pfam" id="PF00443">
    <property type="entry name" value="UCH"/>
    <property type="match status" value="1"/>
</dbReference>
<keyword evidence="6" id="KW-0788">Thiol protease</keyword>
<dbReference type="InterPro" id="IPR028889">
    <property type="entry name" value="USP"/>
</dbReference>
<comment type="catalytic activity">
    <reaction evidence="1">
        <text>Thiol-dependent hydrolysis of ester, thioester, amide, peptide and isopeptide bonds formed by the C-terminal Gly of ubiquitin (a 76-residue protein attached to proteins as an intracellular targeting signal).</text>
        <dbReference type="EC" id="3.4.19.12"/>
    </reaction>
</comment>
<dbReference type="InterPro" id="IPR044635">
    <property type="entry name" value="UBP14-like"/>
</dbReference>
<keyword evidence="5" id="KW-0378">Hydrolase</keyword>
<feature type="region of interest" description="Disordered" evidence="7">
    <location>
        <begin position="567"/>
        <end position="607"/>
    </location>
</feature>
<keyword evidence="4" id="KW-0833">Ubl conjugation pathway</keyword>
<dbReference type="AlphaFoldDB" id="A0A672Z3Q0"/>
<keyword evidence="3" id="KW-0645">Protease</keyword>
<evidence type="ECO:0000256" key="7">
    <source>
        <dbReference type="SAM" id="MobiDB-lite"/>
    </source>
</evidence>
<accession>A0A672Z3Q0</accession>
<dbReference type="PANTHER" id="PTHR43982:SF6">
    <property type="entry name" value="UBIQUITIN CARBOXYL-TERMINAL HYDROLASE 2-RELATED"/>
    <property type="match status" value="1"/>
</dbReference>
<dbReference type="InterPro" id="IPR038765">
    <property type="entry name" value="Papain-like_cys_pep_sf"/>
</dbReference>
<feature type="domain" description="USP" evidence="8">
    <location>
        <begin position="44"/>
        <end position="485"/>
    </location>
</feature>
<dbReference type="CDD" id="cd02665">
    <property type="entry name" value="Peptidase_C19I"/>
    <property type="match status" value="1"/>
</dbReference>
<organism evidence="9 10">
    <name type="scientific">Sphaeramia orbicularis</name>
    <name type="common">orbiculate cardinalfish</name>
    <dbReference type="NCBI Taxonomy" id="375764"/>
    <lineage>
        <taxon>Eukaryota</taxon>
        <taxon>Metazoa</taxon>
        <taxon>Chordata</taxon>
        <taxon>Craniata</taxon>
        <taxon>Vertebrata</taxon>
        <taxon>Euteleostomi</taxon>
        <taxon>Actinopterygii</taxon>
        <taxon>Neopterygii</taxon>
        <taxon>Teleostei</taxon>
        <taxon>Neoteleostei</taxon>
        <taxon>Acanthomorphata</taxon>
        <taxon>Gobiaria</taxon>
        <taxon>Kurtiformes</taxon>
        <taxon>Apogonoidei</taxon>
        <taxon>Apogonidae</taxon>
        <taxon>Apogoninae</taxon>
        <taxon>Sphaeramia</taxon>
    </lineage>
</organism>
<reference evidence="9" key="2">
    <citation type="submission" date="2025-08" db="UniProtKB">
        <authorList>
            <consortium name="Ensembl"/>
        </authorList>
    </citation>
    <scope>IDENTIFICATION</scope>
</reference>
<evidence type="ECO:0000256" key="6">
    <source>
        <dbReference type="ARBA" id="ARBA00022807"/>
    </source>
</evidence>
<dbReference type="GO" id="GO:0004843">
    <property type="term" value="F:cysteine-type deubiquitinase activity"/>
    <property type="evidence" value="ECO:0007669"/>
    <property type="project" value="UniProtKB-EC"/>
</dbReference>
<evidence type="ECO:0000313" key="9">
    <source>
        <dbReference type="Ensembl" id="ENSSORP00005011388.1"/>
    </source>
</evidence>
<evidence type="ECO:0000256" key="4">
    <source>
        <dbReference type="ARBA" id="ARBA00022786"/>
    </source>
</evidence>
<gene>
    <name evidence="9" type="primary">usp28</name>
</gene>
<name>A0A672Z3Q0_9TELE</name>
<evidence type="ECO:0000259" key="8">
    <source>
        <dbReference type="PROSITE" id="PS50235"/>
    </source>
</evidence>
<dbReference type="Gene3D" id="3.90.70.10">
    <property type="entry name" value="Cysteine proteinases"/>
    <property type="match status" value="1"/>
</dbReference>
<dbReference type="Ensembl" id="ENSSORT00005011769.1">
    <property type="protein sequence ID" value="ENSSORP00005011388.1"/>
    <property type="gene ID" value="ENSSORG00005005378.1"/>
</dbReference>
<evidence type="ECO:0000256" key="5">
    <source>
        <dbReference type="ARBA" id="ARBA00022801"/>
    </source>
</evidence>
<reference evidence="9" key="3">
    <citation type="submission" date="2025-09" db="UniProtKB">
        <authorList>
            <consortium name="Ensembl"/>
        </authorList>
    </citation>
    <scope>IDENTIFICATION</scope>
</reference>
<protein>
    <recommendedName>
        <fullName evidence="2">ubiquitinyl hydrolase 1</fullName>
        <ecNumber evidence="2">3.4.19.12</ecNumber>
    </recommendedName>
</protein>
<feature type="region of interest" description="Disordered" evidence="7">
    <location>
        <begin position="529"/>
        <end position="555"/>
    </location>
</feature>
<dbReference type="InterPro" id="IPR001394">
    <property type="entry name" value="Peptidase_C19_UCH"/>
</dbReference>
<dbReference type="SUPFAM" id="SSF54001">
    <property type="entry name" value="Cysteine proteinases"/>
    <property type="match status" value="1"/>
</dbReference>
<proteinExistence type="predicted"/>
<reference evidence="9" key="1">
    <citation type="submission" date="2019-06" db="EMBL/GenBank/DDBJ databases">
        <authorList>
            <consortium name="Wellcome Sanger Institute Data Sharing"/>
        </authorList>
    </citation>
    <scope>NUCLEOTIDE SEQUENCE [LARGE SCALE GENOMIC DNA]</scope>
</reference>
<dbReference type="PROSITE" id="PS00972">
    <property type="entry name" value="USP_1"/>
    <property type="match status" value="1"/>
</dbReference>